<dbReference type="AlphaFoldDB" id="A0AAV9LIS5"/>
<name>A0AAV9LIS5_9SOLN</name>
<proteinExistence type="predicted"/>
<sequence>MQHFEDHSSQQMNFLSAIDNLTTLYIKTYIKFAHISLFSLLANPPSPIVNSLNCPHRRRFSPANLAGDEVESLLSYPKASRMLLAGGHLNNCCCA</sequence>
<evidence type="ECO:0000313" key="1">
    <source>
        <dbReference type="EMBL" id="KAK4725606.1"/>
    </source>
</evidence>
<evidence type="ECO:0000313" key="2">
    <source>
        <dbReference type="Proteomes" id="UP001311915"/>
    </source>
</evidence>
<dbReference type="EMBL" id="JAWPEI010000006">
    <property type="protein sequence ID" value="KAK4725606.1"/>
    <property type="molecule type" value="Genomic_DNA"/>
</dbReference>
<reference evidence="1 2" key="1">
    <citation type="submission" date="2023-10" db="EMBL/GenBank/DDBJ databases">
        <title>Genome-Wide Identification Analysis in wild type Solanum Pinnatisectum Reveals Some Genes Defensing Phytophthora Infestans.</title>
        <authorList>
            <person name="Sun C."/>
        </authorList>
    </citation>
    <scope>NUCLEOTIDE SEQUENCE [LARGE SCALE GENOMIC DNA]</scope>
    <source>
        <strain evidence="1">LQN</strain>
        <tissue evidence="1">Leaf</tissue>
    </source>
</reference>
<gene>
    <name evidence="1" type="ORF">R3W88_028385</name>
</gene>
<comment type="caution">
    <text evidence="1">The sequence shown here is derived from an EMBL/GenBank/DDBJ whole genome shotgun (WGS) entry which is preliminary data.</text>
</comment>
<keyword evidence="2" id="KW-1185">Reference proteome</keyword>
<protein>
    <submittedName>
        <fullName evidence="1">Uncharacterized protein</fullName>
    </submittedName>
</protein>
<accession>A0AAV9LIS5</accession>
<organism evidence="1 2">
    <name type="scientific">Solanum pinnatisectum</name>
    <name type="common">tansyleaf nightshade</name>
    <dbReference type="NCBI Taxonomy" id="50273"/>
    <lineage>
        <taxon>Eukaryota</taxon>
        <taxon>Viridiplantae</taxon>
        <taxon>Streptophyta</taxon>
        <taxon>Embryophyta</taxon>
        <taxon>Tracheophyta</taxon>
        <taxon>Spermatophyta</taxon>
        <taxon>Magnoliopsida</taxon>
        <taxon>eudicotyledons</taxon>
        <taxon>Gunneridae</taxon>
        <taxon>Pentapetalae</taxon>
        <taxon>asterids</taxon>
        <taxon>lamiids</taxon>
        <taxon>Solanales</taxon>
        <taxon>Solanaceae</taxon>
        <taxon>Solanoideae</taxon>
        <taxon>Solaneae</taxon>
        <taxon>Solanum</taxon>
    </lineage>
</organism>
<dbReference type="Proteomes" id="UP001311915">
    <property type="component" value="Unassembled WGS sequence"/>
</dbReference>